<gene>
    <name evidence="9" type="ORF">EV356DRAFT_499763</name>
</gene>
<feature type="transmembrane region" description="Helical" evidence="7">
    <location>
        <begin position="420"/>
        <end position="439"/>
    </location>
</feature>
<proteinExistence type="predicted"/>
<dbReference type="AlphaFoldDB" id="A0A6A6HNB3"/>
<dbReference type="InterPro" id="IPR036259">
    <property type="entry name" value="MFS_trans_sf"/>
</dbReference>
<organism evidence="9 10">
    <name type="scientific">Viridothelium virens</name>
    <name type="common">Speckled blister lichen</name>
    <name type="synonym">Trypethelium virens</name>
    <dbReference type="NCBI Taxonomy" id="1048519"/>
    <lineage>
        <taxon>Eukaryota</taxon>
        <taxon>Fungi</taxon>
        <taxon>Dikarya</taxon>
        <taxon>Ascomycota</taxon>
        <taxon>Pezizomycotina</taxon>
        <taxon>Dothideomycetes</taxon>
        <taxon>Dothideomycetes incertae sedis</taxon>
        <taxon>Trypetheliales</taxon>
        <taxon>Trypetheliaceae</taxon>
        <taxon>Viridothelium</taxon>
    </lineage>
</organism>
<protein>
    <submittedName>
        <fullName evidence="9">MFS general substrate transporter</fullName>
    </submittedName>
</protein>
<dbReference type="InterPro" id="IPR011701">
    <property type="entry name" value="MFS"/>
</dbReference>
<feature type="transmembrane region" description="Helical" evidence="7">
    <location>
        <begin position="169"/>
        <end position="193"/>
    </location>
</feature>
<dbReference type="GO" id="GO:0016020">
    <property type="term" value="C:membrane"/>
    <property type="evidence" value="ECO:0007669"/>
    <property type="project" value="UniProtKB-SubCell"/>
</dbReference>
<dbReference type="PROSITE" id="PS50850">
    <property type="entry name" value="MFS"/>
    <property type="match status" value="1"/>
</dbReference>
<feature type="transmembrane region" description="Helical" evidence="7">
    <location>
        <begin position="223"/>
        <end position="245"/>
    </location>
</feature>
<dbReference type="Gene3D" id="1.20.1250.20">
    <property type="entry name" value="MFS general substrate transporter like domains"/>
    <property type="match status" value="1"/>
</dbReference>
<feature type="transmembrane region" description="Helical" evidence="7">
    <location>
        <begin position="112"/>
        <end position="131"/>
    </location>
</feature>
<feature type="transmembrane region" description="Helical" evidence="7">
    <location>
        <begin position="451"/>
        <end position="470"/>
    </location>
</feature>
<keyword evidence="2" id="KW-0813">Transport</keyword>
<name>A0A6A6HNB3_VIRVR</name>
<reference evidence="9" key="1">
    <citation type="journal article" date="2020" name="Stud. Mycol.">
        <title>101 Dothideomycetes genomes: a test case for predicting lifestyles and emergence of pathogens.</title>
        <authorList>
            <person name="Haridas S."/>
            <person name="Albert R."/>
            <person name="Binder M."/>
            <person name="Bloem J."/>
            <person name="Labutti K."/>
            <person name="Salamov A."/>
            <person name="Andreopoulos B."/>
            <person name="Baker S."/>
            <person name="Barry K."/>
            <person name="Bills G."/>
            <person name="Bluhm B."/>
            <person name="Cannon C."/>
            <person name="Castanera R."/>
            <person name="Culley D."/>
            <person name="Daum C."/>
            <person name="Ezra D."/>
            <person name="Gonzalez J."/>
            <person name="Henrissat B."/>
            <person name="Kuo A."/>
            <person name="Liang C."/>
            <person name="Lipzen A."/>
            <person name="Lutzoni F."/>
            <person name="Magnuson J."/>
            <person name="Mondo S."/>
            <person name="Nolan M."/>
            <person name="Ohm R."/>
            <person name="Pangilinan J."/>
            <person name="Park H.-J."/>
            <person name="Ramirez L."/>
            <person name="Alfaro M."/>
            <person name="Sun H."/>
            <person name="Tritt A."/>
            <person name="Yoshinaga Y."/>
            <person name="Zwiers L.-H."/>
            <person name="Turgeon B."/>
            <person name="Goodwin S."/>
            <person name="Spatafora J."/>
            <person name="Crous P."/>
            <person name="Grigoriev I."/>
        </authorList>
    </citation>
    <scope>NUCLEOTIDE SEQUENCE</scope>
    <source>
        <strain evidence="9">Tuck. ex Michener</strain>
    </source>
</reference>
<dbReference type="GO" id="GO:0022857">
    <property type="term" value="F:transmembrane transporter activity"/>
    <property type="evidence" value="ECO:0007669"/>
    <property type="project" value="InterPro"/>
</dbReference>
<feature type="transmembrane region" description="Helical" evidence="7">
    <location>
        <begin position="137"/>
        <end position="157"/>
    </location>
</feature>
<dbReference type="Pfam" id="PF07690">
    <property type="entry name" value="MFS_1"/>
    <property type="match status" value="1"/>
</dbReference>
<evidence type="ECO:0000256" key="6">
    <source>
        <dbReference type="SAM" id="MobiDB-lite"/>
    </source>
</evidence>
<dbReference type="EMBL" id="ML991772">
    <property type="protein sequence ID" value="KAF2239576.1"/>
    <property type="molecule type" value="Genomic_DNA"/>
</dbReference>
<accession>A0A6A6HNB3</accession>
<evidence type="ECO:0000256" key="3">
    <source>
        <dbReference type="ARBA" id="ARBA00022692"/>
    </source>
</evidence>
<feature type="compositionally biased region" description="Polar residues" evidence="6">
    <location>
        <begin position="289"/>
        <end position="299"/>
    </location>
</feature>
<dbReference type="OrthoDB" id="10262656at2759"/>
<evidence type="ECO:0000256" key="7">
    <source>
        <dbReference type="SAM" id="Phobius"/>
    </source>
</evidence>
<keyword evidence="10" id="KW-1185">Reference proteome</keyword>
<dbReference type="Proteomes" id="UP000800092">
    <property type="component" value="Unassembled WGS sequence"/>
</dbReference>
<keyword evidence="4 7" id="KW-1133">Transmembrane helix</keyword>
<feature type="domain" description="Major facilitator superfamily (MFS) profile" evidence="8">
    <location>
        <begin position="38"/>
        <end position="553"/>
    </location>
</feature>
<dbReference type="SUPFAM" id="SSF103473">
    <property type="entry name" value="MFS general substrate transporter"/>
    <property type="match status" value="1"/>
</dbReference>
<sequence>MTLDIGHQSTTAIANLGNSDHVEKDRPVTWMSLPRKDQLLILTLARLSEPLTQTGLQAYMFYQLKSFNPSSPDATISAQAGAMQASFTAMQFVTAMMWGRVSDSSWGGRKRVIVVGLLGTCMSVLGFGFSGSFAQAVFFRCLGGFLNGNVGVMRTMISEIIKGKKYQSRAFLLLPMTFNIGSIIGPILSGLLADPIASYPHIFGPDSILGGTQGVRWMTKFPYALPNIVSAGFLLCSALGVILGLEETLEARRNRSDWGLKLGRSLGRLLSCRRRQHQYTPLAGDEPISPTSPDTELQNSSQPSKPPPPRRRQKLPFRRIWTRNVCLTFLAYFLLASHVGTFNNLWFIFLSTPRYDAAHPSSSLKLPSSYHPTPPLRFTGGLGLPPSRIGLALALLGTIGITLQLLLYPRASTHLGTQRSYRLSLALFPLAYVLAPFLALLPSSTPPPAPVAGVVVWLGIAAVLCVQVLARTFALPASAILVNNCAPHPSVLGTVHGLGQSVSSAARTVGPLVAGWGYGRGLEAGVVGAAWWVLAGVATVGFVAGGWVREGNGHEILLEGEGEDEEEGERDGGERQGGRK</sequence>
<feature type="transmembrane region" description="Helical" evidence="7">
    <location>
        <begin position="389"/>
        <end position="408"/>
    </location>
</feature>
<feature type="compositionally biased region" description="Basic and acidic residues" evidence="6">
    <location>
        <begin position="570"/>
        <end position="580"/>
    </location>
</feature>
<comment type="subcellular location">
    <subcellularLocation>
        <location evidence="1">Membrane</location>
        <topology evidence="1">Multi-pass membrane protein</topology>
    </subcellularLocation>
</comment>
<evidence type="ECO:0000259" key="8">
    <source>
        <dbReference type="PROSITE" id="PS50850"/>
    </source>
</evidence>
<dbReference type="PANTHER" id="PTHR23504:SF6">
    <property type="entry name" value="MULTIDRUG TRANSPORTER, PUTATIVE (AFU_ORTHOLOGUE AFUA_4G08740)-RELATED"/>
    <property type="match status" value="1"/>
</dbReference>
<feature type="region of interest" description="Disordered" evidence="6">
    <location>
        <begin position="557"/>
        <end position="580"/>
    </location>
</feature>
<evidence type="ECO:0000256" key="5">
    <source>
        <dbReference type="ARBA" id="ARBA00023136"/>
    </source>
</evidence>
<keyword evidence="3 7" id="KW-0812">Transmembrane</keyword>
<evidence type="ECO:0000313" key="9">
    <source>
        <dbReference type="EMBL" id="KAF2239576.1"/>
    </source>
</evidence>
<keyword evidence="5 7" id="KW-0472">Membrane</keyword>
<evidence type="ECO:0000313" key="10">
    <source>
        <dbReference type="Proteomes" id="UP000800092"/>
    </source>
</evidence>
<feature type="compositionally biased region" description="Acidic residues" evidence="6">
    <location>
        <begin position="558"/>
        <end position="569"/>
    </location>
</feature>
<evidence type="ECO:0000256" key="1">
    <source>
        <dbReference type="ARBA" id="ARBA00004141"/>
    </source>
</evidence>
<evidence type="ECO:0000256" key="2">
    <source>
        <dbReference type="ARBA" id="ARBA00022448"/>
    </source>
</evidence>
<feature type="region of interest" description="Disordered" evidence="6">
    <location>
        <begin position="281"/>
        <end position="313"/>
    </location>
</feature>
<dbReference type="InterPro" id="IPR020846">
    <property type="entry name" value="MFS_dom"/>
</dbReference>
<feature type="transmembrane region" description="Helical" evidence="7">
    <location>
        <begin position="320"/>
        <end position="340"/>
    </location>
</feature>
<dbReference type="PANTHER" id="PTHR23504">
    <property type="entry name" value="MAJOR FACILITATOR SUPERFAMILY DOMAIN-CONTAINING PROTEIN 10"/>
    <property type="match status" value="1"/>
</dbReference>
<evidence type="ECO:0000256" key="4">
    <source>
        <dbReference type="ARBA" id="ARBA00022989"/>
    </source>
</evidence>